<sequence length="223" mass="25141">MIPVWLPLRVEWRSARRNAMDYRWSQSPVNTPGRSSPATKKKLVLGHIVPHRECCIRFDRENHPLLGIHVAFEKSSIMRAPEATAGTQPCHAPIFPDFPTPILSQVGDLSGTYAYFSNHLLLHVAKDITRIHILLCPLRPTVAEFPLISSVSVGLRDHLDPTRTVENPMSHEILWPRIPKFLGQCTGGFIPQQKLEGYTVHSVRTSAGIYVRVLILPPPSWKI</sequence>
<accession>A0A016WEV1</accession>
<comment type="caution">
    <text evidence="1">The sequence shown here is derived from an EMBL/GenBank/DDBJ whole genome shotgun (WGS) entry which is preliminary data.</text>
</comment>
<reference evidence="2" key="1">
    <citation type="journal article" date="2015" name="Nat. Genet.">
        <title>The genome and transcriptome of the zoonotic hookworm Ancylostoma ceylanicum identify infection-specific gene families.</title>
        <authorList>
            <person name="Schwarz E.M."/>
            <person name="Hu Y."/>
            <person name="Antoshechkin I."/>
            <person name="Miller M.M."/>
            <person name="Sternberg P.W."/>
            <person name="Aroian R.V."/>
        </authorList>
    </citation>
    <scope>NUCLEOTIDE SEQUENCE</scope>
    <source>
        <strain evidence="2">HY135</strain>
    </source>
</reference>
<evidence type="ECO:0000313" key="1">
    <source>
        <dbReference type="EMBL" id="EYC38155.1"/>
    </source>
</evidence>
<proteinExistence type="predicted"/>
<dbReference type="AlphaFoldDB" id="A0A016WEV1"/>
<keyword evidence="2" id="KW-1185">Reference proteome</keyword>
<dbReference type="Proteomes" id="UP000024635">
    <property type="component" value="Unassembled WGS sequence"/>
</dbReference>
<organism evidence="1 2">
    <name type="scientific">Ancylostoma ceylanicum</name>
    <dbReference type="NCBI Taxonomy" id="53326"/>
    <lineage>
        <taxon>Eukaryota</taxon>
        <taxon>Metazoa</taxon>
        <taxon>Ecdysozoa</taxon>
        <taxon>Nematoda</taxon>
        <taxon>Chromadorea</taxon>
        <taxon>Rhabditida</taxon>
        <taxon>Rhabditina</taxon>
        <taxon>Rhabditomorpha</taxon>
        <taxon>Strongyloidea</taxon>
        <taxon>Ancylostomatidae</taxon>
        <taxon>Ancylostomatinae</taxon>
        <taxon>Ancylostoma</taxon>
    </lineage>
</organism>
<gene>
    <name evidence="1" type="primary">Acey_s0739.g1962</name>
    <name evidence="1" type="ORF">Y032_0739g1962</name>
</gene>
<protein>
    <submittedName>
        <fullName evidence="1">Uncharacterized protein</fullName>
    </submittedName>
</protein>
<evidence type="ECO:0000313" key="2">
    <source>
        <dbReference type="Proteomes" id="UP000024635"/>
    </source>
</evidence>
<name>A0A016WEV1_9BILA</name>
<dbReference type="EMBL" id="JARK01000339">
    <property type="protein sequence ID" value="EYC38155.1"/>
    <property type="molecule type" value="Genomic_DNA"/>
</dbReference>